<evidence type="ECO:0000256" key="6">
    <source>
        <dbReference type="RuleBase" id="RU368039"/>
    </source>
</evidence>
<dbReference type="EMBL" id="JALLBG020000287">
    <property type="protein sequence ID" value="KAL3756884.1"/>
    <property type="molecule type" value="Genomic_DNA"/>
</dbReference>
<dbReference type="CDD" id="cd20270">
    <property type="entry name" value="Complex1_LYR_SDHAF3_LYRM10"/>
    <property type="match status" value="1"/>
</dbReference>
<evidence type="ECO:0000313" key="8">
    <source>
        <dbReference type="EMBL" id="KAL3756884.1"/>
    </source>
</evidence>
<accession>A0ABD3M2B9</accession>
<comment type="subcellular location">
    <subcellularLocation>
        <location evidence="1 6">Mitochondrion matrix</location>
    </subcellularLocation>
</comment>
<proteinExistence type="inferred from homology"/>
<comment type="caution">
    <text evidence="8">The sequence shown here is derived from an EMBL/GenBank/DDBJ whole genome shotgun (WGS) entry which is preliminary data.</text>
</comment>
<evidence type="ECO:0000256" key="1">
    <source>
        <dbReference type="ARBA" id="ARBA00004305"/>
    </source>
</evidence>
<reference evidence="8 9" key="1">
    <citation type="submission" date="2024-10" db="EMBL/GenBank/DDBJ databases">
        <title>Updated reference genomes for cyclostephanoid diatoms.</title>
        <authorList>
            <person name="Roberts W.R."/>
            <person name="Alverson A.J."/>
        </authorList>
    </citation>
    <scope>NUCLEOTIDE SEQUENCE [LARGE SCALE GENOMIC DNA]</scope>
    <source>
        <strain evidence="8 9">AJA232-27</strain>
    </source>
</reference>
<feature type="compositionally biased region" description="Polar residues" evidence="7">
    <location>
        <begin position="189"/>
        <end position="202"/>
    </location>
</feature>
<dbReference type="Pfam" id="PF13233">
    <property type="entry name" value="Complex1_LYR_2"/>
    <property type="match status" value="1"/>
</dbReference>
<keyword evidence="5 6" id="KW-0143">Chaperone</keyword>
<dbReference type="GO" id="GO:0034553">
    <property type="term" value="P:mitochondrial respiratory chain complex II assembly"/>
    <property type="evidence" value="ECO:0007669"/>
    <property type="project" value="UniProtKB-UniRule"/>
</dbReference>
<keyword evidence="9" id="KW-1185">Reference proteome</keyword>
<dbReference type="PANTHER" id="PTHR13137:SF6">
    <property type="entry name" value="SUCCINATE DEHYDROGENASE ASSEMBLY FACTOR 3, MITOCHONDRIAL"/>
    <property type="match status" value="1"/>
</dbReference>
<protein>
    <recommendedName>
        <fullName evidence="6">Succinate dehydrogenase assembly factor 3</fullName>
        <shortName evidence="6">SDH assembly factor 3</shortName>
        <shortName evidence="6">SDHAF3</shortName>
    </recommendedName>
</protein>
<comment type="similarity">
    <text evidence="2 6">Belongs to the complex I LYR family. SDHAF3 subfamily.</text>
</comment>
<keyword evidence="4 6" id="KW-0496">Mitochondrion</keyword>
<dbReference type="AlphaFoldDB" id="A0ABD3M2B9"/>
<keyword evidence="3" id="KW-0809">Transit peptide</keyword>
<evidence type="ECO:0000256" key="4">
    <source>
        <dbReference type="ARBA" id="ARBA00023128"/>
    </source>
</evidence>
<organism evidence="8 9">
    <name type="scientific">Discostella pseudostelligera</name>
    <dbReference type="NCBI Taxonomy" id="259834"/>
    <lineage>
        <taxon>Eukaryota</taxon>
        <taxon>Sar</taxon>
        <taxon>Stramenopiles</taxon>
        <taxon>Ochrophyta</taxon>
        <taxon>Bacillariophyta</taxon>
        <taxon>Coscinodiscophyceae</taxon>
        <taxon>Thalassiosirophycidae</taxon>
        <taxon>Stephanodiscales</taxon>
        <taxon>Stephanodiscaceae</taxon>
        <taxon>Discostella</taxon>
    </lineage>
</organism>
<dbReference type="Proteomes" id="UP001530293">
    <property type="component" value="Unassembled WGS sequence"/>
</dbReference>
<sequence>MMATTTGSVSVSGGSRLRALTLYKSILRAHERYLPSVAMRQLGDAYVKSEFRLHKTAKPEQATLFFVEWEKYLQHIERTGREKQSIELGLVDPPSKQRGDHQRSQQQLGMATGWISSASSSSSSPLSPSTIMTQHHGRSTTTTTDNDDGGGGGGGTVVYFGKDISNDIVFSEEQVSKLEQLRDEATKAASASVNTSGDTGEK</sequence>
<feature type="region of interest" description="Disordered" evidence="7">
    <location>
        <begin position="182"/>
        <end position="202"/>
    </location>
</feature>
<evidence type="ECO:0000256" key="2">
    <source>
        <dbReference type="ARBA" id="ARBA00006020"/>
    </source>
</evidence>
<feature type="region of interest" description="Disordered" evidence="7">
    <location>
        <begin position="114"/>
        <end position="154"/>
    </location>
</feature>
<dbReference type="GO" id="GO:0005759">
    <property type="term" value="C:mitochondrial matrix"/>
    <property type="evidence" value="ECO:0007669"/>
    <property type="project" value="UniProtKB-SubCell"/>
</dbReference>
<dbReference type="PANTHER" id="PTHR13137">
    <property type="entry name" value="DC11 ACN9 HOMOLOG"/>
    <property type="match status" value="1"/>
</dbReference>
<gene>
    <name evidence="8" type="ORF">ACHAWU_007725</name>
</gene>
<dbReference type="InterPro" id="IPR008381">
    <property type="entry name" value="SDHAF3/Sdh7"/>
</dbReference>
<feature type="compositionally biased region" description="Low complexity" evidence="7">
    <location>
        <begin position="116"/>
        <end position="129"/>
    </location>
</feature>
<name>A0ABD3M2B9_9STRA</name>
<comment type="subunit">
    <text evidence="6">Interacts with the iron-sulfur protein subunit within the SDH catalytic dimer.</text>
</comment>
<evidence type="ECO:0000256" key="3">
    <source>
        <dbReference type="ARBA" id="ARBA00022946"/>
    </source>
</evidence>
<evidence type="ECO:0000313" key="9">
    <source>
        <dbReference type="Proteomes" id="UP001530293"/>
    </source>
</evidence>
<evidence type="ECO:0000256" key="5">
    <source>
        <dbReference type="ARBA" id="ARBA00023186"/>
    </source>
</evidence>
<comment type="function">
    <text evidence="6">Plays an essential role in the assembly of succinate dehydrogenase (SDH), an enzyme complex (also referred to as respiratory complex II) that is a component of both the tricarboxylic acid (TCA) cycle and the mitochondrial electron transport chain, and which couples the oxidation of succinate to fumarate with the reduction of ubiquinone (coenzyme Q) to ubiquinol. Promotes maturation of the iron-sulfur protein subunit of the SDH catalytic dimer, protecting it from the deleterious effects of oxidants. May act together with SDHAF1.</text>
</comment>
<evidence type="ECO:0000256" key="7">
    <source>
        <dbReference type="SAM" id="MobiDB-lite"/>
    </source>
</evidence>